<dbReference type="GO" id="GO:0006355">
    <property type="term" value="P:regulation of DNA-templated transcription"/>
    <property type="evidence" value="ECO:0007669"/>
    <property type="project" value="InterPro"/>
</dbReference>
<protein>
    <recommendedName>
        <fullName evidence="1">DUF2087 domain-containing protein</fullName>
    </recommendedName>
</protein>
<organism evidence="2 3">
    <name type="scientific">Aminomonas paucivorans DSM 12260</name>
    <dbReference type="NCBI Taxonomy" id="584708"/>
    <lineage>
        <taxon>Bacteria</taxon>
        <taxon>Thermotogati</taxon>
        <taxon>Synergistota</taxon>
        <taxon>Synergistia</taxon>
        <taxon>Synergistales</taxon>
        <taxon>Synergistaceae</taxon>
        <taxon>Aminomonas</taxon>
    </lineage>
</organism>
<evidence type="ECO:0000313" key="3">
    <source>
        <dbReference type="Proteomes" id="UP000005096"/>
    </source>
</evidence>
<dbReference type="InterPro" id="IPR036388">
    <property type="entry name" value="WH-like_DNA-bd_sf"/>
</dbReference>
<dbReference type="PaxDb" id="584708-Apau_1766"/>
<feature type="domain" description="DUF2087" evidence="1">
    <location>
        <begin position="182"/>
        <end position="249"/>
    </location>
</feature>
<keyword evidence="3" id="KW-1185">Reference proteome</keyword>
<sequence length="251" mass="28921">MHVATEAFERASVEELAKGVLFDGQRRCWVCLVCGRSFAEGEVFPREGRFWEAGAAARLHVREEHGPLGRWLVDLEREWGGLSEAQGKVVEGFLEGLDDGALAARLSLSRSTVRNHRFRLKERARQAKAFLALMWVLEEGRAEGDRFVEYPAHSREVDERYAVTEEEYARILRKYLGEDGALVRFPLKAKERVALLRHLVQGLEPGRRYAERELNEILSAFHADYVLLRRCLIDYGFLDRTRDGSAYWVRL</sequence>
<dbReference type="OrthoDB" id="9807565at2"/>
<name>E3CVJ1_9BACT</name>
<accession>E3CVJ1</accession>
<dbReference type="Pfam" id="PF09860">
    <property type="entry name" value="DUF2087"/>
    <property type="match status" value="1"/>
</dbReference>
<dbReference type="Proteomes" id="UP000005096">
    <property type="component" value="Chromosome"/>
</dbReference>
<evidence type="ECO:0000259" key="1">
    <source>
        <dbReference type="Pfam" id="PF09860"/>
    </source>
</evidence>
<dbReference type="AlphaFoldDB" id="E3CVJ1"/>
<proteinExistence type="predicted"/>
<gene>
    <name evidence="2" type="ORF">Apau_1766</name>
</gene>
<reference evidence="2 3" key="1">
    <citation type="journal article" date="2010" name="Stand. Genomic Sci.">
        <title>Non-contiguous finished genome sequence of Aminomonas paucivorans type strain (GLU-3).</title>
        <authorList>
            <person name="Pitluck S."/>
            <person name="Yasawong M."/>
            <person name="Held B."/>
            <person name="Lapidus A."/>
            <person name="Nolan M."/>
            <person name="Copeland A."/>
            <person name="Lucas S."/>
            <person name="Del Rio T.G."/>
            <person name="Tice H."/>
            <person name="Cheng J.F."/>
            <person name="Chertkov O."/>
            <person name="Goodwin L."/>
            <person name="Tapia R."/>
            <person name="Han C."/>
            <person name="Liolios K."/>
            <person name="Ivanova N."/>
            <person name="Mavromatis K."/>
            <person name="Ovchinnikova G."/>
            <person name="Pati A."/>
            <person name="Chen A."/>
            <person name="Palaniappan K."/>
            <person name="Land M."/>
            <person name="Hauser L."/>
            <person name="Chang Y.J."/>
            <person name="Jeffries C.D."/>
            <person name="Pukall R."/>
            <person name="Spring S."/>
            <person name="Rohde M."/>
            <person name="Sikorski J."/>
            <person name="Goker M."/>
            <person name="Woyke T."/>
            <person name="Bristow J."/>
            <person name="Eisen J.A."/>
            <person name="Markowitz V."/>
            <person name="Hugenholtz P."/>
            <person name="Kyrpides N.C."/>
            <person name="Klenk H.P."/>
        </authorList>
    </citation>
    <scope>NUCLEOTIDE SEQUENCE [LARGE SCALE GENOMIC DNA]</scope>
    <source>
        <strain evidence="2 3">DSM 12260</strain>
    </source>
</reference>
<dbReference type="GO" id="GO:0003677">
    <property type="term" value="F:DNA binding"/>
    <property type="evidence" value="ECO:0007669"/>
    <property type="project" value="InterPro"/>
</dbReference>
<evidence type="ECO:0000313" key="2">
    <source>
        <dbReference type="EMBL" id="EFQ24182.1"/>
    </source>
</evidence>
<dbReference type="EMBL" id="CM001022">
    <property type="protein sequence ID" value="EFQ24182.1"/>
    <property type="molecule type" value="Genomic_DNA"/>
</dbReference>
<dbReference type="InterPro" id="IPR018656">
    <property type="entry name" value="DUF2087"/>
</dbReference>
<dbReference type="SUPFAM" id="SSF46894">
    <property type="entry name" value="C-terminal effector domain of the bipartite response regulators"/>
    <property type="match status" value="1"/>
</dbReference>
<dbReference type="Gene3D" id="1.10.10.10">
    <property type="entry name" value="Winged helix-like DNA-binding domain superfamily/Winged helix DNA-binding domain"/>
    <property type="match status" value="1"/>
</dbReference>
<dbReference type="InterPro" id="IPR016032">
    <property type="entry name" value="Sig_transdc_resp-reg_C-effctor"/>
</dbReference>
<dbReference type="eggNOG" id="COG3860">
    <property type="taxonomic scope" value="Bacteria"/>
</dbReference>
<dbReference type="HOGENOM" id="CLU_096125_0_0_0"/>
<dbReference type="RefSeq" id="WP_006301405.1">
    <property type="nucleotide sequence ID" value="NZ_CM001022.1"/>
</dbReference>